<dbReference type="RefSeq" id="WP_121927959.1">
    <property type="nucleotide sequence ID" value="NZ_JAACBU010000018.1"/>
</dbReference>
<dbReference type="AlphaFoldDB" id="A0A3M0GAN9"/>
<proteinExistence type="predicted"/>
<protein>
    <submittedName>
        <fullName evidence="2">Uncharacterized protein</fullName>
    </submittedName>
</protein>
<evidence type="ECO:0000256" key="1">
    <source>
        <dbReference type="SAM" id="MobiDB-lite"/>
    </source>
</evidence>
<sequence>MTLSTICGQPHAFAFGLVLLSGLSTSTGGPLAAGKHQPGPAFMAAAPSPVRRSQPESDL</sequence>
<evidence type="ECO:0000313" key="3">
    <source>
        <dbReference type="Proteomes" id="UP000270649"/>
    </source>
</evidence>
<reference evidence="2 3" key="1">
    <citation type="submission" date="2018-10" db="EMBL/GenBank/DDBJ databases">
        <title>Corynebacterium macginleyi genome sequencing and assembly of the type strain and two clinical samples.</title>
        <authorList>
            <person name="Bernier A.-M."/>
            <person name="Bernard K."/>
        </authorList>
    </citation>
    <scope>NUCLEOTIDE SEQUENCE [LARGE SCALE GENOMIC DNA]</scope>
    <source>
        <strain evidence="2 3">NML 120205</strain>
    </source>
</reference>
<organism evidence="2 3">
    <name type="scientific">Corynebacterium macginleyi</name>
    <dbReference type="NCBI Taxonomy" id="38290"/>
    <lineage>
        <taxon>Bacteria</taxon>
        <taxon>Bacillati</taxon>
        <taxon>Actinomycetota</taxon>
        <taxon>Actinomycetes</taxon>
        <taxon>Mycobacteriales</taxon>
        <taxon>Corynebacteriaceae</taxon>
        <taxon>Corynebacterium</taxon>
    </lineage>
</organism>
<dbReference type="EMBL" id="REGC01000010">
    <property type="protein sequence ID" value="RMB58653.1"/>
    <property type="molecule type" value="Genomic_DNA"/>
</dbReference>
<accession>A0A3M0GAN9</accession>
<dbReference type="Proteomes" id="UP000270649">
    <property type="component" value="Unassembled WGS sequence"/>
</dbReference>
<gene>
    <name evidence="2" type="ORF">D9543_08100</name>
</gene>
<name>A0A3M0GAN9_9CORY</name>
<comment type="caution">
    <text evidence="2">The sequence shown here is derived from an EMBL/GenBank/DDBJ whole genome shotgun (WGS) entry which is preliminary data.</text>
</comment>
<feature type="region of interest" description="Disordered" evidence="1">
    <location>
        <begin position="28"/>
        <end position="59"/>
    </location>
</feature>
<evidence type="ECO:0000313" key="2">
    <source>
        <dbReference type="EMBL" id="RMB58653.1"/>
    </source>
</evidence>